<evidence type="ECO:0000313" key="2">
    <source>
        <dbReference type="EMBL" id="KAK7357508.1"/>
    </source>
</evidence>
<feature type="compositionally biased region" description="Basic and acidic residues" evidence="1">
    <location>
        <begin position="71"/>
        <end position="85"/>
    </location>
</feature>
<evidence type="ECO:0000313" key="3">
    <source>
        <dbReference type="Proteomes" id="UP001374584"/>
    </source>
</evidence>
<protein>
    <submittedName>
        <fullName evidence="2">Uncharacterized protein</fullName>
    </submittedName>
</protein>
<evidence type="ECO:0000256" key="1">
    <source>
        <dbReference type="SAM" id="MobiDB-lite"/>
    </source>
</evidence>
<comment type="caution">
    <text evidence="2">The sequence shown here is derived from an EMBL/GenBank/DDBJ whole genome shotgun (WGS) entry which is preliminary data.</text>
</comment>
<organism evidence="2 3">
    <name type="scientific">Phaseolus coccineus</name>
    <name type="common">Scarlet runner bean</name>
    <name type="synonym">Phaseolus multiflorus</name>
    <dbReference type="NCBI Taxonomy" id="3886"/>
    <lineage>
        <taxon>Eukaryota</taxon>
        <taxon>Viridiplantae</taxon>
        <taxon>Streptophyta</taxon>
        <taxon>Embryophyta</taxon>
        <taxon>Tracheophyta</taxon>
        <taxon>Spermatophyta</taxon>
        <taxon>Magnoliopsida</taxon>
        <taxon>eudicotyledons</taxon>
        <taxon>Gunneridae</taxon>
        <taxon>Pentapetalae</taxon>
        <taxon>rosids</taxon>
        <taxon>fabids</taxon>
        <taxon>Fabales</taxon>
        <taxon>Fabaceae</taxon>
        <taxon>Papilionoideae</taxon>
        <taxon>50 kb inversion clade</taxon>
        <taxon>NPAAA clade</taxon>
        <taxon>indigoferoid/millettioid clade</taxon>
        <taxon>Phaseoleae</taxon>
        <taxon>Phaseolus</taxon>
    </lineage>
</organism>
<proteinExistence type="predicted"/>
<gene>
    <name evidence="2" type="ORF">VNO80_16796</name>
</gene>
<accession>A0AAN9MSC7</accession>
<feature type="compositionally biased region" description="Basic residues" evidence="1">
    <location>
        <begin position="25"/>
        <end position="35"/>
    </location>
</feature>
<sequence length="85" mass="9908">MEGGVIDKSFVERAPLKPTTTGHNNGRRRRRSRDHRRGEEKPSRTRRRKTRDDHGQEEGVQSKTIVEEDAGFDKLRQRGGDLKRQ</sequence>
<name>A0AAN9MSC7_PHACN</name>
<dbReference type="AlphaFoldDB" id="A0AAN9MSC7"/>
<keyword evidence="3" id="KW-1185">Reference proteome</keyword>
<reference evidence="2 3" key="1">
    <citation type="submission" date="2024-01" db="EMBL/GenBank/DDBJ databases">
        <title>The genomes of 5 underutilized Papilionoideae crops provide insights into root nodulation and disease resistanc.</title>
        <authorList>
            <person name="Jiang F."/>
        </authorList>
    </citation>
    <scope>NUCLEOTIDE SEQUENCE [LARGE SCALE GENOMIC DNA]</scope>
    <source>
        <strain evidence="2">JINMINGXINNONG_FW02</strain>
        <tissue evidence="2">Leaves</tissue>
    </source>
</reference>
<feature type="region of interest" description="Disordered" evidence="1">
    <location>
        <begin position="1"/>
        <end position="85"/>
    </location>
</feature>
<dbReference type="Proteomes" id="UP001374584">
    <property type="component" value="Unassembled WGS sequence"/>
</dbReference>
<dbReference type="EMBL" id="JAYMYR010000006">
    <property type="protein sequence ID" value="KAK7357508.1"/>
    <property type="molecule type" value="Genomic_DNA"/>
</dbReference>